<evidence type="ECO:0000313" key="4">
    <source>
        <dbReference type="EMBL" id="RHZ79402.1"/>
    </source>
</evidence>
<dbReference type="PANTHER" id="PTHR48081:SF33">
    <property type="entry name" value="KYNURENINE FORMAMIDASE"/>
    <property type="match status" value="1"/>
</dbReference>
<evidence type="ECO:0000256" key="1">
    <source>
        <dbReference type="ARBA" id="ARBA00022801"/>
    </source>
</evidence>
<keyword evidence="2" id="KW-0812">Transmembrane</keyword>
<dbReference type="Pfam" id="PF20434">
    <property type="entry name" value="BD-FAE"/>
    <property type="match status" value="1"/>
</dbReference>
<dbReference type="OrthoDB" id="6495301at2759"/>
<comment type="caution">
    <text evidence="4">The sequence shown here is derived from an EMBL/GenBank/DDBJ whole genome shotgun (WGS) entry which is preliminary data.</text>
</comment>
<dbReference type="GO" id="GO:0004061">
    <property type="term" value="F:arylformamidase activity"/>
    <property type="evidence" value="ECO:0007669"/>
    <property type="project" value="TreeGrafter"/>
</dbReference>
<name>A0A397IXQ9_9GLOM</name>
<feature type="transmembrane region" description="Helical" evidence="2">
    <location>
        <begin position="62"/>
        <end position="87"/>
    </location>
</feature>
<dbReference type="STRING" id="1348612.A0A397IXQ9"/>
<dbReference type="InterPro" id="IPR049492">
    <property type="entry name" value="BD-FAE-like_dom"/>
</dbReference>
<proteinExistence type="predicted"/>
<dbReference type="InterPro" id="IPR050300">
    <property type="entry name" value="GDXG_lipolytic_enzyme"/>
</dbReference>
<feature type="transmembrane region" description="Helical" evidence="2">
    <location>
        <begin position="93"/>
        <end position="120"/>
    </location>
</feature>
<evidence type="ECO:0000313" key="5">
    <source>
        <dbReference type="Proteomes" id="UP000266861"/>
    </source>
</evidence>
<feature type="transmembrane region" description="Helical" evidence="2">
    <location>
        <begin position="141"/>
        <end position="163"/>
    </location>
</feature>
<feature type="domain" description="BD-FAE-like" evidence="3">
    <location>
        <begin position="190"/>
        <end position="423"/>
    </location>
</feature>
<dbReference type="AlphaFoldDB" id="A0A397IXQ9"/>
<protein>
    <recommendedName>
        <fullName evidence="3">BD-FAE-like domain-containing protein</fullName>
    </recommendedName>
</protein>
<evidence type="ECO:0000256" key="2">
    <source>
        <dbReference type="SAM" id="Phobius"/>
    </source>
</evidence>
<dbReference type="EMBL" id="PQFF01000137">
    <property type="protein sequence ID" value="RHZ79402.1"/>
    <property type="molecule type" value="Genomic_DNA"/>
</dbReference>
<organism evidence="4 5">
    <name type="scientific">Diversispora epigaea</name>
    <dbReference type="NCBI Taxonomy" id="1348612"/>
    <lineage>
        <taxon>Eukaryota</taxon>
        <taxon>Fungi</taxon>
        <taxon>Fungi incertae sedis</taxon>
        <taxon>Mucoromycota</taxon>
        <taxon>Glomeromycotina</taxon>
        <taxon>Glomeromycetes</taxon>
        <taxon>Diversisporales</taxon>
        <taxon>Diversisporaceae</taxon>
        <taxon>Diversispora</taxon>
    </lineage>
</organism>
<reference evidence="4 5" key="1">
    <citation type="submission" date="2018-08" db="EMBL/GenBank/DDBJ databases">
        <title>Genome and evolution of the arbuscular mycorrhizal fungus Diversispora epigaea (formerly Glomus versiforme) and its bacterial endosymbionts.</title>
        <authorList>
            <person name="Sun X."/>
            <person name="Fei Z."/>
            <person name="Harrison M."/>
        </authorList>
    </citation>
    <scope>NUCLEOTIDE SEQUENCE [LARGE SCALE GENOMIC DNA]</scope>
    <source>
        <strain evidence="4 5">IT104</strain>
    </source>
</reference>
<sequence length="466" mass="54072">MNFESIKSKHHYYWDNVQKSIFSSSLFIKLHERIELALKSEFSIKLIEHVKLTMSSRINQQILNFALIPVVLGACVINFNLIFLMFIPPFSFFGFFFISVVLINTIIIAYGIVWMIYLQFAQTEREFFLPYNYKRILKINYLLYKTILGAFAYFPAIAEYLYMRYFVGKKMEQFIKKDIYYGSSFVENKLDIYMPDNTIGSTTTNYHPVIIFFYGGGWTVGNKISQKYLGIRLSQMGYVVVIPNYTKYPKTKIDGVVSDFKRAVVWTKRSINDYGGDPNNIYLMGHSAGAHTSIFTIIRDVIYKSRNDEGKTNTELYDIDPEWDLPKISGLILSAGVYDLPKHYEFETSIGFEEISSMSRIMGNTQESLVKNSPLLLIQDIANNKHININQVKNLMPKKILIIHGSQDLLISMEQSVKFNHTLKDLSIKELKLKIYQDKDHEEIIYDIMNLSNPELVADLKEFMSV</sequence>
<dbReference type="InterPro" id="IPR029058">
    <property type="entry name" value="AB_hydrolase_fold"/>
</dbReference>
<dbReference type="Proteomes" id="UP000266861">
    <property type="component" value="Unassembled WGS sequence"/>
</dbReference>
<keyword evidence="2" id="KW-0472">Membrane</keyword>
<keyword evidence="5" id="KW-1185">Reference proteome</keyword>
<dbReference type="SUPFAM" id="SSF53474">
    <property type="entry name" value="alpha/beta-Hydrolases"/>
    <property type="match status" value="1"/>
</dbReference>
<dbReference type="PANTHER" id="PTHR48081">
    <property type="entry name" value="AB HYDROLASE SUPERFAMILY PROTEIN C4A8.06C"/>
    <property type="match status" value="1"/>
</dbReference>
<dbReference type="Gene3D" id="3.40.50.1820">
    <property type="entry name" value="alpha/beta hydrolase"/>
    <property type="match status" value="1"/>
</dbReference>
<evidence type="ECO:0000259" key="3">
    <source>
        <dbReference type="Pfam" id="PF20434"/>
    </source>
</evidence>
<accession>A0A397IXQ9</accession>
<gene>
    <name evidence="4" type="ORF">Glove_146g47</name>
</gene>
<keyword evidence="2" id="KW-1133">Transmembrane helix</keyword>
<keyword evidence="1" id="KW-0378">Hydrolase</keyword>